<evidence type="ECO:0000313" key="3">
    <source>
        <dbReference type="Proteomes" id="UP001168883"/>
    </source>
</evidence>
<dbReference type="InterPro" id="IPR028994">
    <property type="entry name" value="Integrin_alpha_N"/>
</dbReference>
<dbReference type="EMBL" id="JAUMKJ010000127">
    <property type="protein sequence ID" value="MDO3682217.1"/>
    <property type="molecule type" value="Genomic_DNA"/>
</dbReference>
<proteinExistence type="predicted"/>
<keyword evidence="3" id="KW-1185">Reference proteome</keyword>
<accession>A0ABT8VMN4</accession>
<comment type="caution">
    <text evidence="2">The sequence shown here is derived from an EMBL/GenBank/DDBJ whole genome shotgun (WGS) entry which is preliminary data.</text>
</comment>
<evidence type="ECO:0000313" key="2">
    <source>
        <dbReference type="EMBL" id="MDO3682217.1"/>
    </source>
</evidence>
<dbReference type="SUPFAM" id="SSF69318">
    <property type="entry name" value="Integrin alpha N-terminal domain"/>
    <property type="match status" value="1"/>
</dbReference>
<protein>
    <submittedName>
        <fullName evidence="2">VCBS repeat-containing protein</fullName>
    </submittedName>
</protein>
<sequence length="154" mass="17308">MKMRLFLSVFILLISIAYPSTLFASEEYKYIHDQSNRLSYIRTASNQIIFFKYDANGNVTNKGLLKPMLGDVNGDKKADAIIFSNGEWRVSLSNGNGFNPYQKWVEGHGVGSQTQMVGDVNGDGKADAIVYFNGEWWVSLSNGNGFNAYKKWVE</sequence>
<dbReference type="RefSeq" id="WP_302881638.1">
    <property type="nucleotide sequence ID" value="NZ_JAUMKJ010000127.1"/>
</dbReference>
<evidence type="ECO:0000256" key="1">
    <source>
        <dbReference type="ARBA" id="ARBA00022729"/>
    </source>
</evidence>
<dbReference type="Gene3D" id="2.130.10.130">
    <property type="entry name" value="Integrin alpha, N-terminal"/>
    <property type="match status" value="1"/>
</dbReference>
<dbReference type="Pfam" id="PF13517">
    <property type="entry name" value="FG-GAP_3"/>
    <property type="match status" value="1"/>
</dbReference>
<keyword evidence="1" id="KW-0732">Signal</keyword>
<reference evidence="2" key="1">
    <citation type="submission" date="2023-07" db="EMBL/GenBank/DDBJ databases">
        <authorList>
            <person name="Aktuganov G."/>
            <person name="Boyko T."/>
            <person name="Delegan Y."/>
            <person name="Galimzianova N."/>
            <person name="Gilvanova E."/>
            <person name="Korobov V."/>
            <person name="Kuzmina L."/>
            <person name="Melentiev A."/>
            <person name="Milman P."/>
            <person name="Ryabova A."/>
            <person name="Stupak E."/>
            <person name="Yasakov T."/>
            <person name="Zharikova N."/>
            <person name="Zhurenko E."/>
        </authorList>
    </citation>
    <scope>NUCLEOTIDE SEQUENCE</scope>
    <source>
        <strain evidence="2">IB-739</strain>
    </source>
</reference>
<dbReference type="Proteomes" id="UP001168883">
    <property type="component" value="Unassembled WGS sequence"/>
</dbReference>
<dbReference type="InterPro" id="IPR013517">
    <property type="entry name" value="FG-GAP"/>
</dbReference>
<gene>
    <name evidence="2" type="ORF">Q3C12_35120</name>
</gene>
<name>A0ABT8VMN4_9BACL</name>
<feature type="non-terminal residue" evidence="2">
    <location>
        <position position="154"/>
    </location>
</feature>
<organism evidence="2 3">
    <name type="scientific">Paenibacillus ehimensis</name>
    <dbReference type="NCBI Taxonomy" id="79264"/>
    <lineage>
        <taxon>Bacteria</taxon>
        <taxon>Bacillati</taxon>
        <taxon>Bacillota</taxon>
        <taxon>Bacilli</taxon>
        <taxon>Bacillales</taxon>
        <taxon>Paenibacillaceae</taxon>
        <taxon>Paenibacillus</taxon>
    </lineage>
</organism>